<dbReference type="GO" id="GO:0042597">
    <property type="term" value="C:periplasmic space"/>
    <property type="evidence" value="ECO:0007669"/>
    <property type="project" value="UniProtKB-ARBA"/>
</dbReference>
<feature type="domain" description="Solute-binding protein family 5" evidence="5">
    <location>
        <begin position="78"/>
        <end position="433"/>
    </location>
</feature>
<dbReference type="InterPro" id="IPR030678">
    <property type="entry name" value="Peptide/Ni-bd"/>
</dbReference>
<evidence type="ECO:0000313" key="6">
    <source>
        <dbReference type="EMBL" id="PVE04430.1"/>
    </source>
</evidence>
<comment type="subcellular location">
    <subcellularLocation>
        <location evidence="1">Cell envelope</location>
    </subcellularLocation>
</comment>
<dbReference type="SUPFAM" id="SSF53850">
    <property type="entry name" value="Periplasmic binding protein-like II"/>
    <property type="match status" value="1"/>
</dbReference>
<name>A0A2T7SNG2_9ACTN</name>
<keyword evidence="7" id="KW-1185">Reference proteome</keyword>
<dbReference type="PANTHER" id="PTHR30290">
    <property type="entry name" value="PERIPLASMIC BINDING COMPONENT OF ABC TRANSPORTER"/>
    <property type="match status" value="1"/>
</dbReference>
<comment type="caution">
    <text evidence="6">The sequence shown here is derived from an EMBL/GenBank/DDBJ whole genome shotgun (WGS) entry which is preliminary data.</text>
</comment>
<keyword evidence="4" id="KW-0732">Signal</keyword>
<dbReference type="GO" id="GO:0015833">
    <property type="term" value="P:peptide transport"/>
    <property type="evidence" value="ECO:0007669"/>
    <property type="project" value="TreeGrafter"/>
</dbReference>
<dbReference type="GO" id="GO:0043190">
    <property type="term" value="C:ATP-binding cassette (ABC) transporter complex"/>
    <property type="evidence" value="ECO:0007669"/>
    <property type="project" value="InterPro"/>
</dbReference>
<dbReference type="PIRSF" id="PIRSF002741">
    <property type="entry name" value="MppA"/>
    <property type="match status" value="1"/>
</dbReference>
<keyword evidence="3" id="KW-0813">Transport</keyword>
<dbReference type="InterPro" id="IPR039424">
    <property type="entry name" value="SBP_5"/>
</dbReference>
<dbReference type="InterPro" id="IPR000914">
    <property type="entry name" value="SBP_5_dom"/>
</dbReference>
<protein>
    <submittedName>
        <fullName evidence="6">Peptide-binding protein</fullName>
    </submittedName>
</protein>
<sequence length="517" mass="56308">MRPIRLRILITSLVLVVAGVGGWQLLPSRDANQKPITVGTTDVVTSLDPAGAYDAGSWALFSNIYQSLLTFKPSSVTPVPDAARTCGFTGSELRTYRCELRDDLRFSNGNEITAEDVKYSFDRVLAIKADVGPQALFTTLKSVEADGLTVTFHLGSRDATFPLKVATGAGSIVDRTRYPANGLRTGPESDGSGPYVLKSYTPGSVAHLEPNPRYRGAIGAVGGPVDITYFKKPADLAAAWKARTVVVTHRQLPPSLIAGLDASKDDIRMNEADSAEIRNLVFNVRKGSAMADKAVRKAVAAIVDRSKIAFNVYASTVDPLYSPIPQGITSHTTPFFDTYPEPDVERARKLLADAGVETPVTFTLAHADGGSAAPEAAELRKQLEATGLFKVKIVEREWTAFQKGYSGGQYDAYTIGWLPDFPDPDNFIQPLVGRDATLHTGYVSDRVDRLIESTQQYSERARASEDFRSIQKVVAEDVPLLPLWQKKDYVLSSGDVTGAQYLSDGTGIWRLWQLGWL</sequence>
<organism evidence="6 7">
    <name type="scientific">Streptomyces scopuliridis RB72</name>
    <dbReference type="NCBI Taxonomy" id="1440053"/>
    <lineage>
        <taxon>Bacteria</taxon>
        <taxon>Bacillati</taxon>
        <taxon>Actinomycetota</taxon>
        <taxon>Actinomycetes</taxon>
        <taxon>Kitasatosporales</taxon>
        <taxon>Streptomycetaceae</taxon>
        <taxon>Streptomyces</taxon>
    </lineage>
</organism>
<evidence type="ECO:0000256" key="1">
    <source>
        <dbReference type="ARBA" id="ARBA00004196"/>
    </source>
</evidence>
<proteinExistence type="inferred from homology"/>
<accession>A0A2T7SNG2</accession>
<evidence type="ECO:0000256" key="2">
    <source>
        <dbReference type="ARBA" id="ARBA00005695"/>
    </source>
</evidence>
<dbReference type="Gene3D" id="3.10.105.10">
    <property type="entry name" value="Dipeptide-binding Protein, Domain 3"/>
    <property type="match status" value="1"/>
</dbReference>
<dbReference type="AlphaFoldDB" id="A0A2T7SNG2"/>
<dbReference type="OrthoDB" id="9801912at2"/>
<dbReference type="Pfam" id="PF00496">
    <property type="entry name" value="SBP_bac_5"/>
    <property type="match status" value="1"/>
</dbReference>
<gene>
    <name evidence="6" type="ORF">Y717_11830</name>
</gene>
<comment type="similarity">
    <text evidence="2">Belongs to the bacterial solute-binding protein 5 family.</text>
</comment>
<dbReference type="Proteomes" id="UP000245992">
    <property type="component" value="Unassembled WGS sequence"/>
</dbReference>
<reference evidence="6 7" key="1">
    <citation type="submission" date="2013-12" db="EMBL/GenBank/DDBJ databases">
        <title>Annotated genome of Streptomyces scopuliridis.</title>
        <authorList>
            <person name="Olson J.B."/>
        </authorList>
    </citation>
    <scope>NUCLEOTIDE SEQUENCE [LARGE SCALE GENOMIC DNA]</scope>
    <source>
        <strain evidence="6 7">RB72</strain>
    </source>
</reference>
<dbReference type="GO" id="GO:1904680">
    <property type="term" value="F:peptide transmembrane transporter activity"/>
    <property type="evidence" value="ECO:0007669"/>
    <property type="project" value="TreeGrafter"/>
</dbReference>
<dbReference type="Gene3D" id="3.40.190.10">
    <property type="entry name" value="Periplasmic binding protein-like II"/>
    <property type="match status" value="1"/>
</dbReference>
<dbReference type="PANTHER" id="PTHR30290:SF10">
    <property type="entry name" value="PERIPLASMIC OLIGOPEPTIDE-BINDING PROTEIN-RELATED"/>
    <property type="match status" value="1"/>
</dbReference>
<evidence type="ECO:0000256" key="3">
    <source>
        <dbReference type="ARBA" id="ARBA00022448"/>
    </source>
</evidence>
<dbReference type="GO" id="GO:0030313">
    <property type="term" value="C:cell envelope"/>
    <property type="evidence" value="ECO:0007669"/>
    <property type="project" value="UniProtKB-SubCell"/>
</dbReference>
<dbReference type="STRING" id="1440053.GCA_000718095_02456"/>
<dbReference type="RefSeq" id="WP_030351567.1">
    <property type="nucleotide sequence ID" value="NZ_AZSP01000389.1"/>
</dbReference>
<evidence type="ECO:0000259" key="5">
    <source>
        <dbReference type="Pfam" id="PF00496"/>
    </source>
</evidence>
<dbReference type="EMBL" id="AZSP01000389">
    <property type="protein sequence ID" value="PVE04430.1"/>
    <property type="molecule type" value="Genomic_DNA"/>
</dbReference>
<evidence type="ECO:0000313" key="7">
    <source>
        <dbReference type="Proteomes" id="UP000245992"/>
    </source>
</evidence>
<evidence type="ECO:0000256" key="4">
    <source>
        <dbReference type="ARBA" id="ARBA00022729"/>
    </source>
</evidence>